<dbReference type="GO" id="GO:0009279">
    <property type="term" value="C:cell outer membrane"/>
    <property type="evidence" value="ECO:0007669"/>
    <property type="project" value="UniProtKB-SubCell"/>
</dbReference>
<comment type="subcellular location">
    <subcellularLocation>
        <location evidence="1">Cell outer membrane</location>
    </subcellularLocation>
</comment>
<dbReference type="GO" id="GO:1990281">
    <property type="term" value="C:efflux pump complex"/>
    <property type="evidence" value="ECO:0007669"/>
    <property type="project" value="TreeGrafter"/>
</dbReference>
<dbReference type="InterPro" id="IPR051906">
    <property type="entry name" value="TolC-like"/>
</dbReference>
<keyword evidence="3" id="KW-0813">Transport</keyword>
<evidence type="ECO:0000256" key="9">
    <source>
        <dbReference type="SAM" id="SignalP"/>
    </source>
</evidence>
<sequence>MKKILLPFLVCCLLPTLALARQSLSLEQAVALALKNNPSVEAKLLLLEQARMNVGVAQSFFWPRVSLISSYNRVSNFEEQQAYSVDDLSARTWNSGARLSLSLFAGFSHLNGLQKSRIAVEVEKARHQQAQHELACNVQLQFLQLLKLREDRKSADKAVERIKTQLHAAEEFVKVGMAPYANVLQNKTELLRAEQQVIRVKNDIRNAEVQLAKYLGLKDGQEVDYQGELAAYGTAVAYGELDAIKAALKYRPDLIIAKKTVQLAYKDMHIRLGEYLPRVDANLDSMKYSRDYDETRFSDYTRRYWAAGISFSWEIFSGGQTTFASLAEKKRAESLQKDFEDAVAGARTDVIRALLDISAARELIQTTRAGIVAAQENYDMASKRYMTNVGTITELVDAQLKLSQAETDASEALMEFQNARARFFFYIGKINASLR</sequence>
<dbReference type="GO" id="GO:0015562">
    <property type="term" value="F:efflux transmembrane transporter activity"/>
    <property type="evidence" value="ECO:0007669"/>
    <property type="project" value="InterPro"/>
</dbReference>
<protein>
    <submittedName>
        <fullName evidence="10">TolC family protein</fullName>
    </submittedName>
</protein>
<evidence type="ECO:0000256" key="3">
    <source>
        <dbReference type="ARBA" id="ARBA00022448"/>
    </source>
</evidence>
<dbReference type="InterPro" id="IPR003423">
    <property type="entry name" value="OMP_efflux"/>
</dbReference>
<evidence type="ECO:0000256" key="1">
    <source>
        <dbReference type="ARBA" id="ARBA00004442"/>
    </source>
</evidence>
<feature type="chain" id="PRO_5038911577" evidence="9">
    <location>
        <begin position="21"/>
        <end position="435"/>
    </location>
</feature>
<keyword evidence="8" id="KW-0175">Coiled coil</keyword>
<keyword evidence="6" id="KW-0472">Membrane</keyword>
<organism evidence="10 11">
    <name type="scientific">Candidatus Desulfovibrio intestinavium</name>
    <dbReference type="NCBI Taxonomy" id="2838534"/>
    <lineage>
        <taxon>Bacteria</taxon>
        <taxon>Pseudomonadati</taxon>
        <taxon>Thermodesulfobacteriota</taxon>
        <taxon>Desulfovibrionia</taxon>
        <taxon>Desulfovibrionales</taxon>
        <taxon>Desulfovibrionaceae</taxon>
        <taxon>Desulfovibrio</taxon>
    </lineage>
</organism>
<evidence type="ECO:0000313" key="10">
    <source>
        <dbReference type="EMBL" id="HJA79466.1"/>
    </source>
</evidence>
<dbReference type="EMBL" id="DWZD01000044">
    <property type="protein sequence ID" value="HJA79466.1"/>
    <property type="molecule type" value="Genomic_DNA"/>
</dbReference>
<proteinExistence type="inferred from homology"/>
<dbReference type="PANTHER" id="PTHR30026:SF20">
    <property type="entry name" value="OUTER MEMBRANE PROTEIN TOLC"/>
    <property type="match status" value="1"/>
</dbReference>
<name>A0A9D2HMJ5_9BACT</name>
<reference evidence="10" key="1">
    <citation type="journal article" date="2021" name="PeerJ">
        <title>Extensive microbial diversity within the chicken gut microbiome revealed by metagenomics and culture.</title>
        <authorList>
            <person name="Gilroy R."/>
            <person name="Ravi A."/>
            <person name="Getino M."/>
            <person name="Pursley I."/>
            <person name="Horton D.L."/>
            <person name="Alikhan N.F."/>
            <person name="Baker D."/>
            <person name="Gharbi K."/>
            <person name="Hall N."/>
            <person name="Watson M."/>
            <person name="Adriaenssens E.M."/>
            <person name="Foster-Nyarko E."/>
            <person name="Jarju S."/>
            <person name="Secka A."/>
            <person name="Antonio M."/>
            <person name="Oren A."/>
            <person name="Chaudhuri R.R."/>
            <person name="La Ragione R."/>
            <person name="Hildebrand F."/>
            <person name="Pallen M.J."/>
        </authorList>
    </citation>
    <scope>NUCLEOTIDE SEQUENCE</scope>
    <source>
        <strain evidence="10">5032</strain>
    </source>
</reference>
<evidence type="ECO:0000256" key="6">
    <source>
        <dbReference type="ARBA" id="ARBA00023136"/>
    </source>
</evidence>
<comment type="caution">
    <text evidence="10">The sequence shown here is derived from an EMBL/GenBank/DDBJ whole genome shotgun (WGS) entry which is preliminary data.</text>
</comment>
<evidence type="ECO:0000256" key="8">
    <source>
        <dbReference type="SAM" id="Coils"/>
    </source>
</evidence>
<feature type="signal peptide" evidence="9">
    <location>
        <begin position="1"/>
        <end position="20"/>
    </location>
</feature>
<dbReference type="AlphaFoldDB" id="A0A9D2HMJ5"/>
<accession>A0A9D2HMJ5</accession>
<evidence type="ECO:0000313" key="11">
    <source>
        <dbReference type="Proteomes" id="UP000823821"/>
    </source>
</evidence>
<gene>
    <name evidence="10" type="ORF">H9784_07880</name>
</gene>
<reference evidence="10" key="2">
    <citation type="submission" date="2021-04" db="EMBL/GenBank/DDBJ databases">
        <authorList>
            <person name="Gilroy R."/>
        </authorList>
    </citation>
    <scope>NUCLEOTIDE SEQUENCE</scope>
    <source>
        <strain evidence="10">5032</strain>
    </source>
</reference>
<evidence type="ECO:0000256" key="5">
    <source>
        <dbReference type="ARBA" id="ARBA00022692"/>
    </source>
</evidence>
<keyword evidence="4" id="KW-1134">Transmembrane beta strand</keyword>
<keyword evidence="9" id="KW-0732">Signal</keyword>
<feature type="coiled-coil region" evidence="8">
    <location>
        <begin position="395"/>
        <end position="422"/>
    </location>
</feature>
<keyword evidence="7" id="KW-0998">Cell outer membrane</keyword>
<dbReference type="Gene3D" id="1.20.1600.10">
    <property type="entry name" value="Outer membrane efflux proteins (OEP)"/>
    <property type="match status" value="1"/>
</dbReference>
<dbReference type="Proteomes" id="UP000823821">
    <property type="component" value="Unassembled WGS sequence"/>
</dbReference>
<comment type="similarity">
    <text evidence="2">Belongs to the outer membrane factor (OMF) (TC 1.B.17) family.</text>
</comment>
<dbReference type="PANTHER" id="PTHR30026">
    <property type="entry name" value="OUTER MEMBRANE PROTEIN TOLC"/>
    <property type="match status" value="1"/>
</dbReference>
<evidence type="ECO:0000256" key="7">
    <source>
        <dbReference type="ARBA" id="ARBA00023237"/>
    </source>
</evidence>
<dbReference type="GO" id="GO:0015288">
    <property type="term" value="F:porin activity"/>
    <property type="evidence" value="ECO:0007669"/>
    <property type="project" value="TreeGrafter"/>
</dbReference>
<keyword evidence="5" id="KW-0812">Transmembrane</keyword>
<dbReference type="Pfam" id="PF02321">
    <property type="entry name" value="OEP"/>
    <property type="match status" value="2"/>
</dbReference>
<dbReference type="SUPFAM" id="SSF56954">
    <property type="entry name" value="Outer membrane efflux proteins (OEP)"/>
    <property type="match status" value="1"/>
</dbReference>
<evidence type="ECO:0000256" key="2">
    <source>
        <dbReference type="ARBA" id="ARBA00007613"/>
    </source>
</evidence>
<evidence type="ECO:0000256" key="4">
    <source>
        <dbReference type="ARBA" id="ARBA00022452"/>
    </source>
</evidence>